<feature type="domain" description="C2H2-type" evidence="7">
    <location>
        <begin position="386"/>
        <end position="413"/>
    </location>
</feature>
<dbReference type="FunFam" id="3.30.160.60:FF:000515">
    <property type="entry name" value="early growth response protein 4"/>
    <property type="match status" value="1"/>
</dbReference>
<dbReference type="Pfam" id="PF00096">
    <property type="entry name" value="zf-C2H2"/>
    <property type="match status" value="4"/>
</dbReference>
<feature type="domain" description="C2H2-type" evidence="7">
    <location>
        <begin position="300"/>
        <end position="327"/>
    </location>
</feature>
<reference evidence="9" key="2">
    <citation type="journal article" date="2023" name="BMC Genomics">
        <title>Pest status, molecular evolution, and epigenetic factors derived from the genome assembly of Frankliniella fusca, a thysanopteran phytovirus vector.</title>
        <authorList>
            <person name="Catto M.A."/>
            <person name="Labadie P.E."/>
            <person name="Jacobson A.L."/>
            <person name="Kennedy G.G."/>
            <person name="Srinivasan R."/>
            <person name="Hunt B.G."/>
        </authorList>
    </citation>
    <scope>NUCLEOTIDE SEQUENCE</scope>
    <source>
        <strain evidence="9">PL_HMW_Pooled</strain>
    </source>
</reference>
<dbReference type="InterPro" id="IPR013087">
    <property type="entry name" value="Znf_C2H2_type"/>
</dbReference>
<name>A0AAE1HWX5_9NEOP</name>
<evidence type="ECO:0000256" key="4">
    <source>
        <dbReference type="ARBA" id="ARBA00022833"/>
    </source>
</evidence>
<organism evidence="9 10">
    <name type="scientific">Frankliniella fusca</name>
    <dbReference type="NCBI Taxonomy" id="407009"/>
    <lineage>
        <taxon>Eukaryota</taxon>
        <taxon>Metazoa</taxon>
        <taxon>Ecdysozoa</taxon>
        <taxon>Arthropoda</taxon>
        <taxon>Hexapoda</taxon>
        <taxon>Insecta</taxon>
        <taxon>Pterygota</taxon>
        <taxon>Neoptera</taxon>
        <taxon>Paraneoptera</taxon>
        <taxon>Thysanoptera</taxon>
        <taxon>Terebrantia</taxon>
        <taxon>Thripoidea</taxon>
        <taxon>Thripidae</taxon>
        <taxon>Frankliniella</taxon>
    </lineage>
</organism>
<dbReference type="Gene3D" id="3.40.1800.20">
    <property type="match status" value="1"/>
</dbReference>
<evidence type="ECO:0000256" key="6">
    <source>
        <dbReference type="PROSITE-ProRule" id="PRU01263"/>
    </source>
</evidence>
<dbReference type="Pfam" id="PF07776">
    <property type="entry name" value="zf-AD"/>
    <property type="match status" value="1"/>
</dbReference>
<feature type="domain" description="C2H2-type" evidence="7">
    <location>
        <begin position="414"/>
        <end position="441"/>
    </location>
</feature>
<dbReference type="PROSITE" id="PS51915">
    <property type="entry name" value="ZAD"/>
    <property type="match status" value="1"/>
</dbReference>
<keyword evidence="3 5" id="KW-0863">Zinc-finger</keyword>
<feature type="domain" description="C2H2-type" evidence="7">
    <location>
        <begin position="328"/>
        <end position="355"/>
    </location>
</feature>
<dbReference type="SUPFAM" id="SSF57716">
    <property type="entry name" value="Glucocorticoid receptor-like (DNA-binding domain)"/>
    <property type="match status" value="1"/>
</dbReference>
<keyword evidence="1 6" id="KW-0479">Metal-binding</keyword>
<feature type="domain" description="C2H2-type" evidence="7">
    <location>
        <begin position="356"/>
        <end position="385"/>
    </location>
</feature>
<dbReference type="SMART" id="SM00868">
    <property type="entry name" value="zf-AD"/>
    <property type="match status" value="1"/>
</dbReference>
<dbReference type="FunFam" id="3.30.160.60:FF:000184">
    <property type="entry name" value="Zinc finger protein 333"/>
    <property type="match status" value="1"/>
</dbReference>
<feature type="domain" description="C2H2-type" evidence="7">
    <location>
        <begin position="244"/>
        <end position="271"/>
    </location>
</feature>
<dbReference type="AlphaFoldDB" id="A0AAE1HWX5"/>
<accession>A0AAE1HWX5</accession>
<dbReference type="InterPro" id="IPR012934">
    <property type="entry name" value="Znf_AD"/>
</dbReference>
<dbReference type="Proteomes" id="UP001219518">
    <property type="component" value="Unassembled WGS sequence"/>
</dbReference>
<proteinExistence type="predicted"/>
<evidence type="ECO:0000259" key="8">
    <source>
        <dbReference type="PROSITE" id="PS51915"/>
    </source>
</evidence>
<dbReference type="SMART" id="SM00355">
    <property type="entry name" value="ZnF_C2H2"/>
    <property type="match status" value="7"/>
</dbReference>
<dbReference type="EMBL" id="JAHWGI010001316">
    <property type="protein sequence ID" value="KAK3928111.1"/>
    <property type="molecule type" value="Genomic_DNA"/>
</dbReference>
<evidence type="ECO:0000313" key="10">
    <source>
        <dbReference type="Proteomes" id="UP001219518"/>
    </source>
</evidence>
<dbReference type="PANTHER" id="PTHR24379">
    <property type="entry name" value="KRAB AND ZINC FINGER DOMAIN-CONTAINING"/>
    <property type="match status" value="1"/>
</dbReference>
<evidence type="ECO:0000313" key="9">
    <source>
        <dbReference type="EMBL" id="KAK3928111.1"/>
    </source>
</evidence>
<dbReference type="Pfam" id="PF13894">
    <property type="entry name" value="zf-C2H2_4"/>
    <property type="match status" value="1"/>
</dbReference>
<dbReference type="SUPFAM" id="SSF57667">
    <property type="entry name" value="beta-beta-alpha zinc fingers"/>
    <property type="match status" value="4"/>
</dbReference>
<protein>
    <submittedName>
        <fullName evidence="9">Histone-lysine N-methyltransferase PRDM9</fullName>
    </submittedName>
</protein>
<keyword evidence="4 6" id="KW-0862">Zinc</keyword>
<dbReference type="Gene3D" id="3.30.160.60">
    <property type="entry name" value="Classic Zinc Finger"/>
    <property type="match status" value="5"/>
</dbReference>
<feature type="binding site" evidence="6">
    <location>
        <position position="13"/>
    </location>
    <ligand>
        <name>Zn(2+)</name>
        <dbReference type="ChEBI" id="CHEBI:29105"/>
    </ligand>
</feature>
<evidence type="ECO:0000256" key="1">
    <source>
        <dbReference type="ARBA" id="ARBA00022723"/>
    </source>
</evidence>
<feature type="binding site" evidence="6">
    <location>
        <position position="16"/>
    </location>
    <ligand>
        <name>Zn(2+)</name>
        <dbReference type="ChEBI" id="CHEBI:29105"/>
    </ligand>
</feature>
<dbReference type="GO" id="GO:0005634">
    <property type="term" value="C:nucleus"/>
    <property type="evidence" value="ECO:0007669"/>
    <property type="project" value="InterPro"/>
</dbReference>
<evidence type="ECO:0000256" key="5">
    <source>
        <dbReference type="PROSITE-ProRule" id="PRU00042"/>
    </source>
</evidence>
<keyword evidence="2" id="KW-0677">Repeat</keyword>
<dbReference type="PANTHER" id="PTHR24379:SF121">
    <property type="entry name" value="C2H2-TYPE DOMAIN-CONTAINING PROTEIN"/>
    <property type="match status" value="1"/>
</dbReference>
<dbReference type="InterPro" id="IPR036236">
    <property type="entry name" value="Znf_C2H2_sf"/>
</dbReference>
<comment type="caution">
    <text evidence="9">The sequence shown here is derived from an EMBL/GenBank/DDBJ whole genome shotgun (WGS) entry which is preliminary data.</text>
</comment>
<evidence type="ECO:0000256" key="2">
    <source>
        <dbReference type="ARBA" id="ARBA00022737"/>
    </source>
</evidence>
<keyword evidence="10" id="KW-1185">Reference proteome</keyword>
<reference evidence="9" key="1">
    <citation type="submission" date="2021-07" db="EMBL/GenBank/DDBJ databases">
        <authorList>
            <person name="Catto M.A."/>
            <person name="Jacobson A."/>
            <person name="Kennedy G."/>
            <person name="Labadie P."/>
            <person name="Hunt B.G."/>
            <person name="Srinivasan R."/>
        </authorList>
    </citation>
    <scope>NUCLEOTIDE SEQUENCE</scope>
    <source>
        <strain evidence="9">PL_HMW_Pooled</strain>
        <tissue evidence="9">Head</tissue>
    </source>
</reference>
<evidence type="ECO:0000259" key="7">
    <source>
        <dbReference type="PROSITE" id="PS50157"/>
    </source>
</evidence>
<feature type="binding site" evidence="6">
    <location>
        <position position="67"/>
    </location>
    <ligand>
        <name>Zn(2+)</name>
        <dbReference type="ChEBI" id="CHEBI:29105"/>
    </ligand>
</feature>
<dbReference type="PROSITE" id="PS00028">
    <property type="entry name" value="ZINC_FINGER_C2H2_1"/>
    <property type="match status" value="6"/>
</dbReference>
<gene>
    <name evidence="9" type="ORF">KUF71_016460</name>
</gene>
<evidence type="ECO:0000256" key="3">
    <source>
        <dbReference type="ARBA" id="ARBA00022771"/>
    </source>
</evidence>
<feature type="domain" description="ZAD" evidence="8">
    <location>
        <begin position="11"/>
        <end position="91"/>
    </location>
</feature>
<dbReference type="GO" id="GO:0008270">
    <property type="term" value="F:zinc ion binding"/>
    <property type="evidence" value="ECO:0007669"/>
    <property type="project" value="UniProtKB-UniRule"/>
</dbReference>
<feature type="domain" description="C2H2-type" evidence="7">
    <location>
        <begin position="216"/>
        <end position="243"/>
    </location>
</feature>
<feature type="binding site" evidence="6">
    <location>
        <position position="64"/>
    </location>
    <ligand>
        <name>Zn(2+)</name>
        <dbReference type="ChEBI" id="CHEBI:29105"/>
    </ligand>
</feature>
<sequence>MDDEEYLDVSVVCRVCLAQNGNVDIFEQYEEPDTFLSGYTVAEKIMAFACVEILIDDGLPRQICDGCLLQINLACKLKAQCEYADTTLRQICSEGTEDSTSFYVLTDADSNRQTSQEVIAVMQDGSASPMVASESCAPSIVAMDSKKEVQTDTEVQCAKAIRSNLKETPSANKENESFTFYQHQFVEFRGDRNYEEAKDDPEQHSDVEIKNTKVSWKCSDCGELFSRRNQLAAHAISMPGHRPFVCRHCGKAFIRPSSLREHEKRHSESKGFLCNSCGQFAPNRKLHYCTVVNDKTNKTFTCDICEKKFVSHVTLFTHKKRHSTHSKYQCSECQKMFFSRQELERHLRVHSNVRPFHCPEDGCTLTFFTQGELNRHTRYHKGIRRFCCDVCGQKFFESGHLLSHVRKHTGERPYVCKHCPRTFLDSSKLQRHMKGHMKPSRKERRKGTTKKYYETVDLSGHEVSLAETVIKTEPPG</sequence>
<dbReference type="PROSITE" id="PS50157">
    <property type="entry name" value="ZINC_FINGER_C2H2_2"/>
    <property type="match status" value="7"/>
</dbReference>